<protein>
    <submittedName>
        <fullName evidence="3">Uncharacterized protein LOC109703667</fullName>
    </submittedName>
</protein>
<keyword evidence="2" id="KW-1185">Reference proteome</keyword>
<dbReference type="GeneID" id="109703667"/>
<organism evidence="2 3">
    <name type="scientific">Ananas comosus</name>
    <name type="common">Pineapple</name>
    <name type="synonym">Ananas ananas</name>
    <dbReference type="NCBI Taxonomy" id="4615"/>
    <lineage>
        <taxon>Eukaryota</taxon>
        <taxon>Viridiplantae</taxon>
        <taxon>Streptophyta</taxon>
        <taxon>Embryophyta</taxon>
        <taxon>Tracheophyta</taxon>
        <taxon>Spermatophyta</taxon>
        <taxon>Magnoliopsida</taxon>
        <taxon>Liliopsida</taxon>
        <taxon>Poales</taxon>
        <taxon>Bromeliaceae</taxon>
        <taxon>Bromelioideae</taxon>
        <taxon>Ananas</taxon>
    </lineage>
</organism>
<reference evidence="3" key="2">
    <citation type="submission" date="2025-08" db="UniProtKB">
        <authorList>
            <consortium name="RefSeq"/>
        </authorList>
    </citation>
    <scope>IDENTIFICATION</scope>
    <source>
        <tissue evidence="3">Leaf</tissue>
    </source>
</reference>
<name>A0A6P5EAA2_ANACO</name>
<feature type="compositionally biased region" description="Basic and acidic residues" evidence="1">
    <location>
        <begin position="46"/>
        <end position="78"/>
    </location>
</feature>
<feature type="compositionally biased region" description="Basic and acidic residues" evidence="1">
    <location>
        <begin position="102"/>
        <end position="121"/>
    </location>
</feature>
<gene>
    <name evidence="3" type="primary">LOC109703667</name>
</gene>
<evidence type="ECO:0000313" key="2">
    <source>
        <dbReference type="Proteomes" id="UP000515123"/>
    </source>
</evidence>
<evidence type="ECO:0000313" key="3">
    <source>
        <dbReference type="RefSeq" id="XP_020079967.1"/>
    </source>
</evidence>
<dbReference type="RefSeq" id="XP_020079967.1">
    <property type="nucleotide sequence ID" value="XM_020224378.1"/>
</dbReference>
<proteinExistence type="predicted"/>
<evidence type="ECO:0000256" key="1">
    <source>
        <dbReference type="SAM" id="MobiDB-lite"/>
    </source>
</evidence>
<feature type="region of interest" description="Disordered" evidence="1">
    <location>
        <begin position="42"/>
        <end position="121"/>
    </location>
</feature>
<sequence length="121" mass="12855">MGGCASRPKELDGKAPDDFTAEQVAPSDATAVVATTTVAAIESNENVEKENNEVAEHSENVEQENKEEAPVEPSESKIEVATVEASEQKPETTKDTPNAEGGNDKDGVKEETKPDEKPSQS</sequence>
<dbReference type="AlphaFoldDB" id="A0A6P5EAA2"/>
<dbReference type="Gramene" id="Aco013132.1.mrna1">
    <property type="protein sequence ID" value="Aco013132.1.mrna1"/>
    <property type="gene ID" value="Aco013132.1.path1"/>
</dbReference>
<dbReference type="Proteomes" id="UP000515123">
    <property type="component" value="Linkage group 25"/>
</dbReference>
<accession>A0A6P5EAA2</accession>
<reference evidence="2" key="1">
    <citation type="journal article" date="2015" name="Nat. Genet.">
        <title>The pineapple genome and the evolution of CAM photosynthesis.</title>
        <authorList>
            <person name="Ming R."/>
            <person name="VanBuren R."/>
            <person name="Wai C.M."/>
            <person name="Tang H."/>
            <person name="Schatz M.C."/>
            <person name="Bowers J.E."/>
            <person name="Lyons E."/>
            <person name="Wang M.L."/>
            <person name="Chen J."/>
            <person name="Biggers E."/>
            <person name="Zhang J."/>
            <person name="Huang L."/>
            <person name="Zhang L."/>
            <person name="Miao W."/>
            <person name="Zhang J."/>
            <person name="Ye Z."/>
            <person name="Miao C."/>
            <person name="Lin Z."/>
            <person name="Wang H."/>
            <person name="Zhou H."/>
            <person name="Yim W.C."/>
            <person name="Priest H.D."/>
            <person name="Zheng C."/>
            <person name="Woodhouse M."/>
            <person name="Edger P.P."/>
            <person name="Guyot R."/>
            <person name="Guo H.B."/>
            <person name="Guo H."/>
            <person name="Zheng G."/>
            <person name="Singh R."/>
            <person name="Sharma A."/>
            <person name="Min X."/>
            <person name="Zheng Y."/>
            <person name="Lee H."/>
            <person name="Gurtowski J."/>
            <person name="Sedlazeck F.J."/>
            <person name="Harkess A."/>
            <person name="McKain M.R."/>
            <person name="Liao Z."/>
            <person name="Fang J."/>
            <person name="Liu J."/>
            <person name="Zhang X."/>
            <person name="Zhang Q."/>
            <person name="Hu W."/>
            <person name="Qin Y."/>
            <person name="Wang K."/>
            <person name="Chen L.Y."/>
            <person name="Shirley N."/>
            <person name="Lin Y.R."/>
            <person name="Liu L.Y."/>
            <person name="Hernandez A.G."/>
            <person name="Wright C.L."/>
            <person name="Bulone V."/>
            <person name="Tuskan G.A."/>
            <person name="Heath K."/>
            <person name="Zee F."/>
            <person name="Moore P.H."/>
            <person name="Sunkar R."/>
            <person name="Leebens-Mack J.H."/>
            <person name="Mockler T."/>
            <person name="Bennetzen J.L."/>
            <person name="Freeling M."/>
            <person name="Sankoff D."/>
            <person name="Paterson A.H."/>
            <person name="Zhu X."/>
            <person name="Yang X."/>
            <person name="Smith J.A."/>
            <person name="Cushman J.C."/>
            <person name="Paull R.E."/>
            <person name="Yu Q."/>
        </authorList>
    </citation>
    <scope>NUCLEOTIDE SEQUENCE [LARGE SCALE GENOMIC DNA]</scope>
    <source>
        <strain evidence="2">cv. F153</strain>
    </source>
</reference>